<dbReference type="EMBL" id="ABXB03000002">
    <property type="protein sequence ID" value="EFA23020.1"/>
    <property type="molecule type" value="Genomic_DNA"/>
</dbReference>
<feature type="region of interest" description="Disordered" evidence="1">
    <location>
        <begin position="58"/>
        <end position="94"/>
    </location>
</feature>
<accession>D1NTG6</accession>
<gene>
    <name evidence="2" type="ORF">BIFGAL_03124</name>
</gene>
<dbReference type="STRING" id="561180.BIFGAL_03124"/>
<reference evidence="2 3" key="1">
    <citation type="submission" date="2009-11" db="EMBL/GenBank/DDBJ databases">
        <authorList>
            <person name="Weinstock G."/>
            <person name="Sodergren E."/>
            <person name="Clifton S."/>
            <person name="Fulton L."/>
            <person name="Fulton B."/>
            <person name="Courtney L."/>
            <person name="Fronick C."/>
            <person name="Harrison M."/>
            <person name="Strong C."/>
            <person name="Farmer C."/>
            <person name="Delahaunty K."/>
            <person name="Markovic C."/>
            <person name="Hall O."/>
            <person name="Minx P."/>
            <person name="Tomlinson C."/>
            <person name="Mitreva M."/>
            <person name="Nelson J."/>
            <person name="Hou S."/>
            <person name="Wollam A."/>
            <person name="Pepin K.H."/>
            <person name="Johnson M."/>
            <person name="Bhonagiri V."/>
            <person name="Nash W.E."/>
            <person name="Warren W."/>
            <person name="Chinwalla A."/>
            <person name="Mardis E.R."/>
            <person name="Wilson R.K."/>
        </authorList>
    </citation>
    <scope>NUCLEOTIDE SEQUENCE [LARGE SCALE GENOMIC DNA]</scope>
    <source>
        <strain evidence="2 3">DSM 20093</strain>
    </source>
</reference>
<name>D1NTG6_9BIFI</name>
<sequence>MNNNIQQLHVATIMLRGGLQTATKRRKPTNTPVLGRVLMGLAEYAGLRRATQDHIHKKAAAPHGTAALRNKPRSGDLLSGYFRGKNGKSGKHGE</sequence>
<comment type="caution">
    <text evidence="2">The sequence shown here is derived from an EMBL/GenBank/DDBJ whole genome shotgun (WGS) entry which is preliminary data.</text>
</comment>
<evidence type="ECO:0000313" key="2">
    <source>
        <dbReference type="EMBL" id="EFA23020.1"/>
    </source>
</evidence>
<protein>
    <submittedName>
        <fullName evidence="2">Uncharacterized protein</fullName>
    </submittedName>
</protein>
<dbReference type="Proteomes" id="UP000003656">
    <property type="component" value="Unassembled WGS sequence"/>
</dbReference>
<evidence type="ECO:0000256" key="1">
    <source>
        <dbReference type="SAM" id="MobiDB-lite"/>
    </source>
</evidence>
<evidence type="ECO:0000313" key="3">
    <source>
        <dbReference type="Proteomes" id="UP000003656"/>
    </source>
</evidence>
<feature type="compositionally biased region" description="Basic residues" evidence="1">
    <location>
        <begin position="85"/>
        <end position="94"/>
    </location>
</feature>
<organism evidence="2 3">
    <name type="scientific">Bifidobacterium gallicum DSM 20093 = LMG 11596</name>
    <dbReference type="NCBI Taxonomy" id="561180"/>
    <lineage>
        <taxon>Bacteria</taxon>
        <taxon>Bacillati</taxon>
        <taxon>Actinomycetota</taxon>
        <taxon>Actinomycetes</taxon>
        <taxon>Bifidobacteriales</taxon>
        <taxon>Bifidobacteriaceae</taxon>
        <taxon>Bifidobacterium</taxon>
    </lineage>
</organism>
<proteinExistence type="predicted"/>
<dbReference type="AlphaFoldDB" id="D1NTG6"/>